<keyword evidence="2" id="KW-1185">Reference proteome</keyword>
<accession>A0A512DYX2</accession>
<gene>
    <name evidence="1" type="ORF">SAE02_58410</name>
</gene>
<dbReference type="AlphaFoldDB" id="A0A512DYX2"/>
<evidence type="ECO:0000313" key="2">
    <source>
        <dbReference type="Proteomes" id="UP000321523"/>
    </source>
</evidence>
<protein>
    <submittedName>
        <fullName evidence="1">Uncharacterized protein</fullName>
    </submittedName>
</protein>
<organism evidence="1 2">
    <name type="scientific">Skermanella aerolata</name>
    <dbReference type="NCBI Taxonomy" id="393310"/>
    <lineage>
        <taxon>Bacteria</taxon>
        <taxon>Pseudomonadati</taxon>
        <taxon>Pseudomonadota</taxon>
        <taxon>Alphaproteobacteria</taxon>
        <taxon>Rhodospirillales</taxon>
        <taxon>Azospirillaceae</taxon>
        <taxon>Skermanella</taxon>
    </lineage>
</organism>
<sequence>MKNCAAAAPASWSIHDLKPSERLVLWSLRYWTACKRQSKPCGDLLREVYANNGMTGAASQLGVLMDLVSATALKAPGIRCTACPLLSADERAILDAVASAGERRLKAAGEILERWLPPQCVRIALVMIENFALTVTNPDTGQSSA</sequence>
<reference evidence="1 2" key="1">
    <citation type="submission" date="2019-07" db="EMBL/GenBank/DDBJ databases">
        <title>Whole genome shotgun sequence of Skermanella aerolata NBRC 106429.</title>
        <authorList>
            <person name="Hosoyama A."/>
            <person name="Uohara A."/>
            <person name="Ohji S."/>
            <person name="Ichikawa N."/>
        </authorList>
    </citation>
    <scope>NUCLEOTIDE SEQUENCE [LARGE SCALE GENOMIC DNA]</scope>
    <source>
        <strain evidence="1 2">NBRC 106429</strain>
    </source>
</reference>
<dbReference type="Proteomes" id="UP000321523">
    <property type="component" value="Unassembled WGS sequence"/>
</dbReference>
<name>A0A512DYX2_9PROT</name>
<dbReference type="RefSeq" id="WP_044434294.1">
    <property type="nucleotide sequence ID" value="NZ_BJYZ01000030.1"/>
</dbReference>
<dbReference type="EMBL" id="BJYZ01000030">
    <property type="protein sequence ID" value="GEO41693.1"/>
    <property type="molecule type" value="Genomic_DNA"/>
</dbReference>
<comment type="caution">
    <text evidence="1">The sequence shown here is derived from an EMBL/GenBank/DDBJ whole genome shotgun (WGS) entry which is preliminary data.</text>
</comment>
<evidence type="ECO:0000313" key="1">
    <source>
        <dbReference type="EMBL" id="GEO41693.1"/>
    </source>
</evidence>
<proteinExistence type="predicted"/>
<dbReference type="OrthoDB" id="7360669at2"/>